<comment type="caution">
    <text evidence="3">The sequence shown here is derived from an EMBL/GenBank/DDBJ whole genome shotgun (WGS) entry which is preliminary data.</text>
</comment>
<organism evidence="3 4">
    <name type="scientific">Mycobacteroides franklinii</name>
    <dbReference type="NCBI Taxonomy" id="948102"/>
    <lineage>
        <taxon>Bacteria</taxon>
        <taxon>Bacillati</taxon>
        <taxon>Actinomycetota</taxon>
        <taxon>Actinomycetes</taxon>
        <taxon>Mycobacteriales</taxon>
        <taxon>Mycobacteriaceae</taxon>
        <taxon>Mycobacteroides</taxon>
    </lineage>
</organism>
<dbReference type="Proteomes" id="UP000295165">
    <property type="component" value="Unassembled WGS sequence"/>
</dbReference>
<proteinExistence type="predicted"/>
<dbReference type="EMBL" id="RXLR01000017">
    <property type="protein sequence ID" value="TDH20133.1"/>
    <property type="molecule type" value="Genomic_DNA"/>
</dbReference>
<evidence type="ECO:0000313" key="5">
    <source>
        <dbReference type="Proteomes" id="UP000295627"/>
    </source>
</evidence>
<name>A0A4R8QXL2_9MYCO</name>
<dbReference type="AlphaFoldDB" id="A0A4R8QXL2"/>
<reference evidence="4 5" key="2">
    <citation type="journal article" date="2019" name="Sci. Rep.">
        <title>Extended insight into the Mycobacterium chelonae-abscessus complex through whole genome sequencing of Mycobacterium salmoniphilum outbreak and Mycobacterium salmoniphilum-like strains.</title>
        <authorList>
            <person name="Behra P.R.K."/>
            <person name="Das S."/>
            <person name="Pettersson B.M.F."/>
            <person name="Shirreff L."/>
            <person name="DuCote T."/>
            <person name="Jacobsson K.G."/>
            <person name="Ennis D.G."/>
            <person name="Kirsebom L.A."/>
        </authorList>
    </citation>
    <scope>NUCLEOTIDE SEQUENCE [LARGE SCALE GENOMIC DNA]</scope>
    <source>
        <strain evidence="3 4">CCUG 63697</strain>
        <strain evidence="2 5">DSM 45524</strain>
    </source>
</reference>
<feature type="compositionally biased region" description="Basic residues" evidence="1">
    <location>
        <begin position="1"/>
        <end position="10"/>
    </location>
</feature>
<evidence type="ECO:0000313" key="2">
    <source>
        <dbReference type="EMBL" id="TDH20133.1"/>
    </source>
</evidence>
<dbReference type="EMBL" id="PECC01000028">
    <property type="protein sequence ID" value="TDZ48626.1"/>
    <property type="molecule type" value="Genomic_DNA"/>
</dbReference>
<evidence type="ECO:0000313" key="3">
    <source>
        <dbReference type="EMBL" id="TDZ48626.1"/>
    </source>
</evidence>
<dbReference type="Proteomes" id="UP000295627">
    <property type="component" value="Unassembled WGS sequence"/>
</dbReference>
<feature type="region of interest" description="Disordered" evidence="1">
    <location>
        <begin position="1"/>
        <end position="20"/>
    </location>
</feature>
<evidence type="ECO:0000313" key="4">
    <source>
        <dbReference type="Proteomes" id="UP000295165"/>
    </source>
</evidence>
<gene>
    <name evidence="3" type="ORF">CCUG63697_03155</name>
    <name evidence="2" type="ORF">EJ571_15140</name>
</gene>
<sequence>MTWFSRRRGKKEAPAQLSPDASALVDQLVDHHHDREWPTAIGWYLPDDEPPWHVLEELRRSGYCKIERDGDEVEVDFTALGLQTFA</sequence>
<accession>A0A4R8QXL2</accession>
<evidence type="ECO:0000256" key="1">
    <source>
        <dbReference type="SAM" id="MobiDB-lite"/>
    </source>
</evidence>
<protein>
    <submittedName>
        <fullName evidence="3">Uncharacterized protein</fullName>
    </submittedName>
</protein>
<reference evidence="2" key="1">
    <citation type="submission" date="2018-12" db="EMBL/GenBank/DDBJ databases">
        <authorList>
            <person name="Behra P.R.K."/>
            <person name="Das S."/>
            <person name="Pettersson B.M.F."/>
            <person name="Shirreff L."/>
            <person name="Ducote T."/>
            <person name="Jacobsson K.-G."/>
            <person name="Ennis D.G."/>
            <person name="Kirsebom L.A."/>
        </authorList>
    </citation>
    <scope>NUCLEOTIDE SEQUENCE</scope>
    <source>
        <strain evidence="2">DSM 45524</strain>
    </source>
</reference>
<keyword evidence="4" id="KW-1185">Reference proteome</keyword>